<evidence type="ECO:0000256" key="2">
    <source>
        <dbReference type="ARBA" id="ARBA00020921"/>
    </source>
</evidence>
<evidence type="ECO:0000256" key="4">
    <source>
        <dbReference type="ARBA" id="ARBA00035002"/>
    </source>
</evidence>
<dbReference type="Proteomes" id="UP000002630">
    <property type="component" value="Linkage Group LG17"/>
</dbReference>
<dbReference type="AlphaFoldDB" id="D7FVE4"/>
<dbReference type="SUPFAM" id="SSF68906">
    <property type="entry name" value="SAP domain"/>
    <property type="match status" value="1"/>
</dbReference>
<feature type="signal peptide" evidence="7">
    <location>
        <begin position="1"/>
        <end position="23"/>
    </location>
</feature>
<evidence type="ECO:0000256" key="5">
    <source>
        <dbReference type="ARBA" id="ARBA00035043"/>
    </source>
</evidence>
<feature type="chain" id="PRO_5003095937" description="DnaJ homolog subfamily C member 16" evidence="7">
    <location>
        <begin position="24"/>
        <end position="487"/>
    </location>
</feature>
<dbReference type="Pfam" id="PF10208">
    <property type="entry name" value="ARMET_C"/>
    <property type="match status" value="1"/>
</dbReference>
<keyword evidence="10" id="KW-1185">Reference proteome</keyword>
<dbReference type="InterPro" id="IPR019345">
    <property type="entry name" value="ARMET_C"/>
</dbReference>
<dbReference type="GO" id="GO:0006914">
    <property type="term" value="P:autophagy"/>
    <property type="evidence" value="ECO:0007669"/>
    <property type="project" value="UniProtKB-KW"/>
</dbReference>
<dbReference type="PROSITE" id="PS50076">
    <property type="entry name" value="DNAJ_2"/>
    <property type="match status" value="1"/>
</dbReference>
<dbReference type="PANTHER" id="PTHR45184:SF1">
    <property type="entry name" value="DNAJ PROTEIN ERDJ3A"/>
    <property type="match status" value="1"/>
</dbReference>
<evidence type="ECO:0000259" key="8">
    <source>
        <dbReference type="PROSITE" id="PS50076"/>
    </source>
</evidence>
<dbReference type="InterPro" id="IPR001623">
    <property type="entry name" value="DnaJ_domain"/>
</dbReference>
<dbReference type="OrthoDB" id="10250354at2759"/>
<dbReference type="EMBL" id="FN648475">
    <property type="protein sequence ID" value="CBJ26316.1"/>
    <property type="molecule type" value="Genomic_DNA"/>
</dbReference>
<dbReference type="PRINTS" id="PR00625">
    <property type="entry name" value="JDOMAIN"/>
</dbReference>
<comment type="subcellular location">
    <subcellularLocation>
        <location evidence="1">Endoplasmic reticulum membrane</location>
        <topology evidence="1">Single-pass type IV membrane protein</topology>
    </subcellularLocation>
</comment>
<evidence type="ECO:0000313" key="9">
    <source>
        <dbReference type="EMBL" id="CBJ26316.1"/>
    </source>
</evidence>
<dbReference type="Gene3D" id="1.10.287.110">
    <property type="entry name" value="DnaJ domain"/>
    <property type="match status" value="1"/>
</dbReference>
<evidence type="ECO:0000256" key="1">
    <source>
        <dbReference type="ARBA" id="ARBA00004163"/>
    </source>
</evidence>
<dbReference type="Gene3D" id="1.10.720.30">
    <property type="entry name" value="SAP domain"/>
    <property type="match status" value="1"/>
</dbReference>
<keyword evidence="7" id="KW-0732">Signal</keyword>
<dbReference type="SMART" id="SM00271">
    <property type="entry name" value="DnaJ"/>
    <property type="match status" value="1"/>
</dbReference>
<dbReference type="Pfam" id="PF00085">
    <property type="entry name" value="Thioredoxin"/>
    <property type="match status" value="1"/>
</dbReference>
<dbReference type="InterPro" id="IPR013766">
    <property type="entry name" value="Thioredoxin_domain"/>
</dbReference>
<dbReference type="EMBL" id="FN649742">
    <property type="protein sequence ID" value="CBJ26316.1"/>
    <property type="molecule type" value="Genomic_DNA"/>
</dbReference>
<proteinExistence type="predicted"/>
<organism evidence="9 10">
    <name type="scientific">Ectocarpus siliculosus</name>
    <name type="common">Brown alga</name>
    <name type="synonym">Conferva siliculosa</name>
    <dbReference type="NCBI Taxonomy" id="2880"/>
    <lineage>
        <taxon>Eukaryota</taxon>
        <taxon>Sar</taxon>
        <taxon>Stramenopiles</taxon>
        <taxon>Ochrophyta</taxon>
        <taxon>PX clade</taxon>
        <taxon>Phaeophyceae</taxon>
        <taxon>Ectocarpales</taxon>
        <taxon>Ectocarpaceae</taxon>
        <taxon>Ectocarpus</taxon>
    </lineage>
</organism>
<dbReference type="OMA" id="FKITEFP"/>
<evidence type="ECO:0000256" key="7">
    <source>
        <dbReference type="SAM" id="SignalP"/>
    </source>
</evidence>
<dbReference type="CDD" id="cd06257">
    <property type="entry name" value="DnaJ"/>
    <property type="match status" value="1"/>
</dbReference>
<evidence type="ECO:0000256" key="6">
    <source>
        <dbReference type="SAM" id="MobiDB-lite"/>
    </source>
</evidence>
<feature type="compositionally biased region" description="Gly residues" evidence="6">
    <location>
        <begin position="179"/>
        <end position="188"/>
    </location>
</feature>
<dbReference type="PROSITE" id="PS00636">
    <property type="entry name" value="DNAJ_1"/>
    <property type="match status" value="1"/>
</dbReference>
<dbReference type="Pfam" id="PF00226">
    <property type="entry name" value="DnaJ"/>
    <property type="match status" value="1"/>
</dbReference>
<dbReference type="eggNOG" id="KOG0191">
    <property type="taxonomic scope" value="Eukaryota"/>
</dbReference>
<comment type="function">
    <text evidence="4">Plays an important role in regulating the size of autophagosomes during the formation process.</text>
</comment>
<accession>D7FVE4</accession>
<dbReference type="SUPFAM" id="SSF52833">
    <property type="entry name" value="Thioredoxin-like"/>
    <property type="match status" value="2"/>
</dbReference>
<dbReference type="InParanoid" id="D7FVE4"/>
<dbReference type="InterPro" id="IPR036361">
    <property type="entry name" value="SAP_dom_sf"/>
</dbReference>
<dbReference type="InterPro" id="IPR052842">
    <property type="entry name" value="ER_Co-chaperone"/>
</dbReference>
<dbReference type="PANTHER" id="PTHR45184">
    <property type="entry name" value="DNAJ PROTEIN ERDJ3A"/>
    <property type="match status" value="1"/>
</dbReference>
<feature type="region of interest" description="Disordered" evidence="6">
    <location>
        <begin position="179"/>
        <end position="205"/>
    </location>
</feature>
<keyword evidence="9" id="KW-0346">Stress response</keyword>
<dbReference type="SUPFAM" id="SSF46565">
    <property type="entry name" value="Chaperone J-domain"/>
    <property type="match status" value="1"/>
</dbReference>
<dbReference type="Gene3D" id="3.40.30.10">
    <property type="entry name" value="Glutaredoxin"/>
    <property type="match status" value="2"/>
</dbReference>
<protein>
    <recommendedName>
        <fullName evidence="2">DnaJ homolog subfamily C member 16</fullName>
    </recommendedName>
    <alternativeName>
        <fullName evidence="5">Endoplasmic reticulum DNA J domain-containing protein 8</fullName>
    </alternativeName>
</protein>
<dbReference type="STRING" id="2880.D7FVE4"/>
<dbReference type="InterPro" id="IPR036249">
    <property type="entry name" value="Thioredoxin-like_sf"/>
</dbReference>
<keyword evidence="3" id="KW-0072">Autophagy</keyword>
<reference evidence="9 10" key="1">
    <citation type="journal article" date="2010" name="Nature">
        <title>The Ectocarpus genome and the independent evolution of multicellularity in brown algae.</title>
        <authorList>
            <person name="Cock J.M."/>
            <person name="Sterck L."/>
            <person name="Rouze P."/>
            <person name="Scornet D."/>
            <person name="Allen A.E."/>
            <person name="Amoutzias G."/>
            <person name="Anthouard V."/>
            <person name="Artiguenave F."/>
            <person name="Aury J.M."/>
            <person name="Badger J.H."/>
            <person name="Beszteri B."/>
            <person name="Billiau K."/>
            <person name="Bonnet E."/>
            <person name="Bothwell J.H."/>
            <person name="Bowler C."/>
            <person name="Boyen C."/>
            <person name="Brownlee C."/>
            <person name="Carrano C.J."/>
            <person name="Charrier B."/>
            <person name="Cho G.Y."/>
            <person name="Coelho S.M."/>
            <person name="Collen J."/>
            <person name="Corre E."/>
            <person name="Da Silva C."/>
            <person name="Delage L."/>
            <person name="Delaroque N."/>
            <person name="Dittami S.M."/>
            <person name="Doulbeau S."/>
            <person name="Elias M."/>
            <person name="Farnham G."/>
            <person name="Gachon C.M."/>
            <person name="Gschloessl B."/>
            <person name="Heesch S."/>
            <person name="Jabbari K."/>
            <person name="Jubin C."/>
            <person name="Kawai H."/>
            <person name="Kimura K."/>
            <person name="Kloareg B."/>
            <person name="Kupper F.C."/>
            <person name="Lang D."/>
            <person name="Le Bail A."/>
            <person name="Leblanc C."/>
            <person name="Lerouge P."/>
            <person name="Lohr M."/>
            <person name="Lopez P.J."/>
            <person name="Martens C."/>
            <person name="Maumus F."/>
            <person name="Michel G."/>
            <person name="Miranda-Saavedra D."/>
            <person name="Morales J."/>
            <person name="Moreau H."/>
            <person name="Motomura T."/>
            <person name="Nagasato C."/>
            <person name="Napoli C.A."/>
            <person name="Nelson D.R."/>
            <person name="Nyvall-Collen P."/>
            <person name="Peters A.F."/>
            <person name="Pommier C."/>
            <person name="Potin P."/>
            <person name="Poulain J."/>
            <person name="Quesneville H."/>
            <person name="Read B."/>
            <person name="Rensing S.A."/>
            <person name="Ritter A."/>
            <person name="Rousvoal S."/>
            <person name="Samanta M."/>
            <person name="Samson G."/>
            <person name="Schroeder D.C."/>
            <person name="Segurens B."/>
            <person name="Strittmatter M."/>
            <person name="Tonon T."/>
            <person name="Tregear J.W."/>
            <person name="Valentin K."/>
            <person name="von Dassow P."/>
            <person name="Yamagishi T."/>
            <person name="Van de Peer Y."/>
            <person name="Wincker P."/>
        </authorList>
    </citation>
    <scope>NUCLEOTIDE SEQUENCE [LARGE SCALE GENOMIC DNA]</scope>
    <source>
        <strain evidence="10">Ec32 / CCAP1310/4</strain>
    </source>
</reference>
<dbReference type="InterPro" id="IPR036869">
    <property type="entry name" value="J_dom_sf"/>
</dbReference>
<sequence>MKLRHLVWAAALLAQSLLSEGKGKDYYGALGLKKNAKESAIKKAYRKLALKYHPDKNQDRQEWATKKFADVAEAYEVLSDAEKRSIYDQFGEEGLKHGAGGGDGGAGGFPGGGGGGFHGFGGFPGQGGGGGGQRFHFEAGDAHRTFEQFFATGTPGGGGGGNIFDEFFGGGGGGFGGGGFGGGGGGGRRGAKPPQDLYPKGSKVGKLSENKFPKAGSAHVWLVHFYSPQSRECSQLAPTMEKLAEVLHGVAKVGAMDCTGKVESFCVQQGVREFPGLMLVVAGENTNFEGVADLKQLHEFVLEGLPSEHVANLRRRDQADSFLQSECQEGSEWGSCGILFTNKFETSSALKALAFRYRGRVAFGEVRGKNDALANSFHISSYPSLVFFCGGDAGVSFPYEGELKAEPLDAFVKGLRDGKKCKDAIKTNAEARERAAALRPDDDFSKLRVKQLRELLLAHGDPCDGCVEKRDFEQKLREAVVAAHRAR</sequence>
<dbReference type="eggNOG" id="KOG0714">
    <property type="taxonomic scope" value="Eukaryota"/>
</dbReference>
<name>D7FVE4_ECTSI</name>
<dbReference type="GO" id="GO:0005789">
    <property type="term" value="C:endoplasmic reticulum membrane"/>
    <property type="evidence" value="ECO:0007669"/>
    <property type="project" value="UniProtKB-SubCell"/>
</dbReference>
<evidence type="ECO:0000256" key="3">
    <source>
        <dbReference type="ARBA" id="ARBA00023006"/>
    </source>
</evidence>
<evidence type="ECO:0000313" key="10">
    <source>
        <dbReference type="Proteomes" id="UP000002630"/>
    </source>
</evidence>
<dbReference type="InterPro" id="IPR018253">
    <property type="entry name" value="DnaJ_domain_CS"/>
</dbReference>
<feature type="domain" description="J" evidence="8">
    <location>
        <begin position="25"/>
        <end position="91"/>
    </location>
</feature>
<gene>
    <name evidence="9" type="ORF">Esi_0029_0127</name>
</gene>